<name>A0ABW3VJV0_9PSEU</name>
<protein>
    <recommendedName>
        <fullName evidence="4">Hydrophobic protein</fullName>
    </recommendedName>
</protein>
<keyword evidence="1" id="KW-0472">Membrane</keyword>
<sequence length="56" mass="5958">MGIVFVLLVVWLGLVVVGFAVKALLWLAILGIMLFVVTGIAGAVRRHAGTRTVSPR</sequence>
<proteinExistence type="predicted"/>
<evidence type="ECO:0000313" key="2">
    <source>
        <dbReference type="EMBL" id="MFD1235045.1"/>
    </source>
</evidence>
<evidence type="ECO:0008006" key="4">
    <source>
        <dbReference type="Google" id="ProtNLM"/>
    </source>
</evidence>
<gene>
    <name evidence="2" type="ORF">ACFQ34_17275</name>
</gene>
<dbReference type="Proteomes" id="UP001597182">
    <property type="component" value="Unassembled WGS sequence"/>
</dbReference>
<accession>A0ABW3VJV0</accession>
<dbReference type="RefSeq" id="WP_013676102.1">
    <property type="nucleotide sequence ID" value="NZ_BAABKS010000052.1"/>
</dbReference>
<keyword evidence="1" id="KW-1133">Transmembrane helix</keyword>
<keyword evidence="1" id="KW-0812">Transmembrane</keyword>
<comment type="caution">
    <text evidence="2">The sequence shown here is derived from an EMBL/GenBank/DDBJ whole genome shotgun (WGS) entry which is preliminary data.</text>
</comment>
<feature type="transmembrane region" description="Helical" evidence="1">
    <location>
        <begin position="28"/>
        <end position="44"/>
    </location>
</feature>
<keyword evidence="3" id="KW-1185">Reference proteome</keyword>
<organism evidence="2 3">
    <name type="scientific">Pseudonocardia benzenivorans</name>
    <dbReference type="NCBI Taxonomy" id="228005"/>
    <lineage>
        <taxon>Bacteria</taxon>
        <taxon>Bacillati</taxon>
        <taxon>Actinomycetota</taxon>
        <taxon>Actinomycetes</taxon>
        <taxon>Pseudonocardiales</taxon>
        <taxon>Pseudonocardiaceae</taxon>
        <taxon>Pseudonocardia</taxon>
    </lineage>
</organism>
<evidence type="ECO:0000256" key="1">
    <source>
        <dbReference type="SAM" id="Phobius"/>
    </source>
</evidence>
<evidence type="ECO:0000313" key="3">
    <source>
        <dbReference type="Proteomes" id="UP001597182"/>
    </source>
</evidence>
<reference evidence="3" key="1">
    <citation type="journal article" date="2019" name="Int. J. Syst. Evol. Microbiol.">
        <title>The Global Catalogue of Microorganisms (GCM) 10K type strain sequencing project: providing services to taxonomists for standard genome sequencing and annotation.</title>
        <authorList>
            <consortium name="The Broad Institute Genomics Platform"/>
            <consortium name="The Broad Institute Genome Sequencing Center for Infectious Disease"/>
            <person name="Wu L."/>
            <person name="Ma J."/>
        </authorList>
    </citation>
    <scope>NUCLEOTIDE SEQUENCE [LARGE SCALE GENOMIC DNA]</scope>
    <source>
        <strain evidence="3">CCUG 49018</strain>
    </source>
</reference>
<dbReference type="EMBL" id="JBHTMB010000142">
    <property type="protein sequence ID" value="MFD1235045.1"/>
    <property type="molecule type" value="Genomic_DNA"/>
</dbReference>